<dbReference type="Gene3D" id="3.30.750.44">
    <property type="match status" value="1"/>
</dbReference>
<dbReference type="PANTHER" id="PTHR32060:SF30">
    <property type="entry name" value="CARBOXY-TERMINAL PROCESSING PROTEASE CTPA"/>
    <property type="match status" value="1"/>
</dbReference>
<name>A0A8J7P991_9BACT</name>
<dbReference type="GO" id="GO:0008236">
    <property type="term" value="F:serine-type peptidase activity"/>
    <property type="evidence" value="ECO:0007669"/>
    <property type="project" value="InterPro"/>
</dbReference>
<dbReference type="Pfam" id="PF03572">
    <property type="entry name" value="Peptidase_S41"/>
    <property type="match status" value="1"/>
</dbReference>
<dbReference type="Gene3D" id="3.90.226.10">
    <property type="entry name" value="2-enoyl-CoA Hydratase, Chain A, domain 1"/>
    <property type="match status" value="1"/>
</dbReference>
<dbReference type="InterPro" id="IPR001478">
    <property type="entry name" value="PDZ"/>
</dbReference>
<accession>A0A8J7P991</accession>
<dbReference type="AlphaFoldDB" id="A0A8J7P991"/>
<dbReference type="GO" id="GO:0030288">
    <property type="term" value="C:outer membrane-bounded periplasmic space"/>
    <property type="evidence" value="ECO:0007669"/>
    <property type="project" value="TreeGrafter"/>
</dbReference>
<dbReference type="InterPro" id="IPR041489">
    <property type="entry name" value="PDZ_6"/>
</dbReference>
<sequence>MAIETGQTSSLNIYRLGLCILLFVLLGSLPAAFSKVAEEKLDQTDNFLAISDLVDCLVREKFVFKSLIEERWLPFAKTMKLEAQRACGMRDISKIINHSLERLKTSHCRFLTEDDEAFYFLRSLFQLVDKDSQTYFCGFATGGYGRPYGTVSYVLNGGPAERAGLSAGDQILSVDGQTSWTYKNLVNRTGHAILVRIKRNSLEKTLPILPLKTDLYELYLQALENSFRIHERLAGGRIVKIGYVHIFAGGSASKERLEDLLMNNELDALVLDLRQGYGGANTTDLDCVFRNKEYHPDLEYRGRDGQAKKRSFCFNKPIVTLIDSETTSGKELLAHVLKNSKRSFLVGEKTAGAAVAGRLFDSANLKAIGSEVDISSELRAILQKTEKHYALRGKLEPFALYLAVSTCMIGGVSLEGVGVKPDLEIRNPMKSNEVYKRQLDSALEQATKAVITN</sequence>
<dbReference type="Pfam" id="PF17820">
    <property type="entry name" value="PDZ_6"/>
    <property type="match status" value="1"/>
</dbReference>
<dbReference type="SUPFAM" id="SSF52096">
    <property type="entry name" value="ClpP/crotonase"/>
    <property type="match status" value="1"/>
</dbReference>
<organism evidence="2 3">
    <name type="scientific">Candidatus Obscuribacter phosphatis</name>
    <dbReference type="NCBI Taxonomy" id="1906157"/>
    <lineage>
        <taxon>Bacteria</taxon>
        <taxon>Bacillati</taxon>
        <taxon>Candidatus Melainabacteria</taxon>
        <taxon>Candidatus Obscuribacterales</taxon>
        <taxon>Candidatus Obscuribacteraceae</taxon>
        <taxon>Candidatus Obscuribacter</taxon>
    </lineage>
</organism>
<evidence type="ECO:0000313" key="2">
    <source>
        <dbReference type="EMBL" id="MBN8659572.1"/>
    </source>
</evidence>
<feature type="domain" description="PDZ" evidence="1">
    <location>
        <begin position="124"/>
        <end position="201"/>
    </location>
</feature>
<dbReference type="SMART" id="SM00228">
    <property type="entry name" value="PDZ"/>
    <property type="match status" value="1"/>
</dbReference>
<proteinExistence type="predicted"/>
<dbReference type="SUPFAM" id="SSF50156">
    <property type="entry name" value="PDZ domain-like"/>
    <property type="match status" value="1"/>
</dbReference>
<dbReference type="PANTHER" id="PTHR32060">
    <property type="entry name" value="TAIL-SPECIFIC PROTEASE"/>
    <property type="match status" value="1"/>
</dbReference>
<dbReference type="InterPro" id="IPR029045">
    <property type="entry name" value="ClpP/crotonase-like_dom_sf"/>
</dbReference>
<dbReference type="Proteomes" id="UP000664277">
    <property type="component" value="Unassembled WGS sequence"/>
</dbReference>
<comment type="caution">
    <text evidence="2">The sequence shown here is derived from an EMBL/GenBank/DDBJ whole genome shotgun (WGS) entry which is preliminary data.</text>
</comment>
<dbReference type="GO" id="GO:0007165">
    <property type="term" value="P:signal transduction"/>
    <property type="evidence" value="ECO:0007669"/>
    <property type="project" value="TreeGrafter"/>
</dbReference>
<evidence type="ECO:0000259" key="1">
    <source>
        <dbReference type="PROSITE" id="PS50106"/>
    </source>
</evidence>
<dbReference type="GO" id="GO:0004175">
    <property type="term" value="F:endopeptidase activity"/>
    <property type="evidence" value="ECO:0007669"/>
    <property type="project" value="TreeGrafter"/>
</dbReference>
<gene>
    <name evidence="2" type="ORF">J0M35_04370</name>
</gene>
<protein>
    <submittedName>
        <fullName evidence="2">PDZ domain-containing protein</fullName>
    </submittedName>
</protein>
<dbReference type="EMBL" id="JAFLCK010000004">
    <property type="protein sequence ID" value="MBN8659572.1"/>
    <property type="molecule type" value="Genomic_DNA"/>
</dbReference>
<dbReference type="GO" id="GO:0006508">
    <property type="term" value="P:proteolysis"/>
    <property type="evidence" value="ECO:0007669"/>
    <property type="project" value="InterPro"/>
</dbReference>
<dbReference type="SMART" id="SM00245">
    <property type="entry name" value="TSPc"/>
    <property type="match status" value="1"/>
</dbReference>
<dbReference type="Gene3D" id="2.30.42.10">
    <property type="match status" value="1"/>
</dbReference>
<evidence type="ECO:0000313" key="3">
    <source>
        <dbReference type="Proteomes" id="UP000664277"/>
    </source>
</evidence>
<dbReference type="InterPro" id="IPR036034">
    <property type="entry name" value="PDZ_sf"/>
</dbReference>
<dbReference type="PROSITE" id="PS50106">
    <property type="entry name" value="PDZ"/>
    <property type="match status" value="1"/>
</dbReference>
<dbReference type="InterPro" id="IPR005151">
    <property type="entry name" value="Tail-specific_protease"/>
</dbReference>
<reference evidence="2" key="1">
    <citation type="submission" date="2021-02" db="EMBL/GenBank/DDBJ databases">
        <title>Genome-Resolved Metagenomics of a Microbial Community Performing Photosynthetic Biological Nutrient Removal.</title>
        <authorList>
            <person name="Mcdaniel E.A."/>
        </authorList>
    </citation>
    <scope>NUCLEOTIDE SEQUENCE</scope>
    <source>
        <strain evidence="2">UWPOB_OBS1</strain>
    </source>
</reference>